<dbReference type="EMBL" id="CP026310">
    <property type="protein sequence ID" value="AUV84175.1"/>
    <property type="molecule type" value="Genomic_DNA"/>
</dbReference>
<dbReference type="GO" id="GO:0004061">
    <property type="term" value="F:arylformamidase activity"/>
    <property type="evidence" value="ECO:0007669"/>
    <property type="project" value="InterPro"/>
</dbReference>
<proteinExistence type="predicted"/>
<reference evidence="1 2" key="1">
    <citation type="submission" date="2018-01" db="EMBL/GenBank/DDBJ databases">
        <title>Complete genome sequence of Salinigranum rubrum GX10T, an extremely halophilic archaeon isolated from a marine solar saltern.</title>
        <authorList>
            <person name="Han S."/>
        </authorList>
    </citation>
    <scope>NUCLEOTIDE SEQUENCE [LARGE SCALE GENOMIC DNA]</scope>
    <source>
        <strain evidence="1 2">GX10</strain>
        <plasmid evidence="2">Plasmid unnamed1</plasmid>
    </source>
</reference>
<keyword evidence="1" id="KW-0614">Plasmid</keyword>
<dbReference type="InterPro" id="IPR037175">
    <property type="entry name" value="KFase_sf"/>
</dbReference>
<dbReference type="GeneID" id="35594750"/>
<accession>A0A2I8VQJ1</accession>
<dbReference type="OrthoDB" id="9014at2157"/>
<organism evidence="1 2">
    <name type="scientific">Salinigranum rubrum</name>
    <dbReference type="NCBI Taxonomy" id="755307"/>
    <lineage>
        <taxon>Archaea</taxon>
        <taxon>Methanobacteriati</taxon>
        <taxon>Methanobacteriota</taxon>
        <taxon>Stenosarchaea group</taxon>
        <taxon>Halobacteria</taxon>
        <taxon>Halobacteriales</taxon>
        <taxon>Haloferacaceae</taxon>
        <taxon>Salinigranum</taxon>
    </lineage>
</organism>
<dbReference type="KEGG" id="srub:C2R22_21620"/>
<gene>
    <name evidence="1" type="ORF">C2R22_21620</name>
</gene>
<dbReference type="Gene3D" id="3.50.30.50">
    <property type="entry name" value="Putative cyclase"/>
    <property type="match status" value="1"/>
</dbReference>
<dbReference type="SUPFAM" id="SSF102198">
    <property type="entry name" value="Putative cyclase"/>
    <property type="match status" value="1"/>
</dbReference>
<evidence type="ECO:0008006" key="3">
    <source>
        <dbReference type="Google" id="ProtNLM"/>
    </source>
</evidence>
<evidence type="ECO:0000313" key="1">
    <source>
        <dbReference type="EMBL" id="AUV84175.1"/>
    </source>
</evidence>
<protein>
    <recommendedName>
        <fullName evidence="3">Cyclase</fullName>
    </recommendedName>
</protein>
<dbReference type="RefSeq" id="WP_103427864.1">
    <property type="nucleotide sequence ID" value="NZ_CP026310.1"/>
</dbReference>
<keyword evidence="2" id="KW-1185">Reference proteome</keyword>
<dbReference type="Proteomes" id="UP000236584">
    <property type="component" value="Plasmid unnamed1"/>
</dbReference>
<dbReference type="GO" id="GO:0019441">
    <property type="term" value="P:L-tryptophan catabolic process to kynurenine"/>
    <property type="evidence" value="ECO:0007669"/>
    <property type="project" value="InterPro"/>
</dbReference>
<name>A0A2I8VQJ1_9EURY</name>
<dbReference type="PANTHER" id="PTHR31118:SF12">
    <property type="entry name" value="CYCLASE-LIKE PROTEIN 2"/>
    <property type="match status" value="1"/>
</dbReference>
<dbReference type="AlphaFoldDB" id="A0A2I8VQJ1"/>
<dbReference type="PANTHER" id="PTHR31118">
    <property type="entry name" value="CYCLASE-LIKE PROTEIN 2"/>
    <property type="match status" value="1"/>
</dbReference>
<geneLocation type="plasmid" evidence="1">
    <name>unnamed1</name>
</geneLocation>
<sequence length="224" mass="24639">MTRIVDLSVTIGEETLSPPSVDKRLELTTHTMEGKSHWQGSEVSMLLHTGSHVDFESHTVKGGETAADVSLDRVCGDAFVVDLSDGGPNYEITLADVKEHAAHVRDGDIVLIRTDWSDAEWGNYPTYYMDSPYCAPEAAQWLVDNGAKAVGFDCFSEYPARLPDFEPEDFQIHKVILENDAILMQHLTNLGALPAAGRFQFFGPFIKMAAAEGAPSRFFAVLES</sequence>
<dbReference type="Pfam" id="PF04199">
    <property type="entry name" value="Cyclase"/>
    <property type="match status" value="1"/>
</dbReference>
<evidence type="ECO:0000313" key="2">
    <source>
        <dbReference type="Proteomes" id="UP000236584"/>
    </source>
</evidence>
<dbReference type="InterPro" id="IPR007325">
    <property type="entry name" value="KFase/CYL"/>
</dbReference>